<dbReference type="Gene3D" id="3.40.1390.20">
    <property type="entry name" value="HprK N-terminal domain-like"/>
    <property type="match status" value="1"/>
</dbReference>
<dbReference type="AlphaFoldDB" id="A0A078M3D9"/>
<evidence type="ECO:0000256" key="1">
    <source>
        <dbReference type="PROSITE-ProRule" id="PRU00703"/>
    </source>
</evidence>
<evidence type="ECO:0000313" key="4">
    <source>
        <dbReference type="Proteomes" id="UP000044136"/>
    </source>
</evidence>
<dbReference type="SUPFAM" id="SSF54631">
    <property type="entry name" value="CBS-domain pair"/>
    <property type="match status" value="1"/>
</dbReference>
<reference evidence="3 4" key="1">
    <citation type="submission" date="2014-07" db="EMBL/GenBank/DDBJ databases">
        <authorList>
            <person name="Urmite Genomes Urmite Genomes"/>
        </authorList>
    </citation>
    <scope>NUCLEOTIDE SEQUENCE [LARGE SCALE GENOMIC DNA]</scope>
    <source>
        <strain evidence="3 4">13MG44_air</strain>
    </source>
</reference>
<keyword evidence="4" id="KW-1185">Reference proteome</keyword>
<dbReference type="InterPro" id="IPR036388">
    <property type="entry name" value="WH-like_DNA-bd_sf"/>
</dbReference>
<dbReference type="Gene3D" id="1.10.10.10">
    <property type="entry name" value="Winged helix-like DNA-binding domain superfamily/Winged helix DNA-binding domain"/>
    <property type="match status" value="1"/>
</dbReference>
<name>A0A078M3D9_9STAP</name>
<dbReference type="EMBL" id="CCSE01000001">
    <property type="protein sequence ID" value="CEA00755.1"/>
    <property type="molecule type" value="Genomic_DNA"/>
</dbReference>
<dbReference type="PROSITE" id="PS51371">
    <property type="entry name" value="CBS"/>
    <property type="match status" value="1"/>
</dbReference>
<dbReference type="STRING" id="1461582.BN1048_01071"/>
<dbReference type="InterPro" id="IPR000644">
    <property type="entry name" value="CBS_dom"/>
</dbReference>
<accession>A0A078M3D9</accession>
<protein>
    <submittedName>
        <fullName evidence="3">Cobalt-dependent inorganic pyrophosphatase</fullName>
    </submittedName>
</protein>
<dbReference type="InterPro" id="IPR036390">
    <property type="entry name" value="WH_DNA-bd_sf"/>
</dbReference>
<keyword evidence="1" id="KW-0129">CBS domain</keyword>
<evidence type="ECO:0000259" key="2">
    <source>
        <dbReference type="PROSITE" id="PS51371"/>
    </source>
</evidence>
<proteinExistence type="predicted"/>
<dbReference type="SUPFAM" id="SSF75138">
    <property type="entry name" value="HprK N-terminal domain-like"/>
    <property type="match status" value="1"/>
</dbReference>
<dbReference type="eggNOG" id="COG4109">
    <property type="taxonomic scope" value="Bacteria"/>
</dbReference>
<dbReference type="InterPro" id="IPR046342">
    <property type="entry name" value="CBS_dom_sf"/>
</dbReference>
<gene>
    <name evidence="3" type="ORF">BN1048_01071</name>
</gene>
<dbReference type="Proteomes" id="UP000044136">
    <property type="component" value="Unassembled WGS sequence"/>
</dbReference>
<organism evidence="3 4">
    <name type="scientific">Jeotgalicoccus saudimassiliensis</name>
    <dbReference type="NCBI Taxonomy" id="1461582"/>
    <lineage>
        <taxon>Bacteria</taxon>
        <taxon>Bacillati</taxon>
        <taxon>Bacillota</taxon>
        <taxon>Bacilli</taxon>
        <taxon>Bacillales</taxon>
        <taxon>Staphylococcaceae</taxon>
        <taxon>Jeotgalicoccus</taxon>
    </lineage>
</organism>
<dbReference type="InterPro" id="IPR028979">
    <property type="entry name" value="Ser_kin/Pase_Hpr-like_N_sf"/>
</dbReference>
<dbReference type="SUPFAM" id="SSF46785">
    <property type="entry name" value="Winged helix' DNA-binding domain"/>
    <property type="match status" value="1"/>
</dbReference>
<dbReference type="HOGENOM" id="CLU_054913_0_0_9"/>
<sequence length="424" mass="48275">MGEDMSKHEDILKYIRGLREGSSLSVRQISGYMGVSLGTSYRAIKQAEQDGLVKTIERVGTFRIVQREVKSHGKIMFREVNRVIQGTVLAGDNYLDKEISRILIGAMQTDDLVKYLEPNGLLIVGNREKSQRKALENGVGLLITGGFGTGEEILKLAKEKQLPVISTTHDSFTCASIIHREVYSLSLSQNIVTAGSLMVKQEQYTIDINDLGTEIHPEDKNMILLNGNRFVGAIRSKYLDEMTKDNYTSYLLPDYSAEEDTTLLSLRQIMSWHQLNIIPVVESGDYRGIVHRREVFKNISSRNLKSGMSTDQLIDREIKIDSNKINIRVMPFMADEFGSLSQANFMRLAERLILVVLQENHIHSYHIDTYNIMNFKIVQLYQEIELTGEIIDRGEQFIRLEIVLNVQGTAYSKATFMIQHFNEK</sequence>
<evidence type="ECO:0000313" key="3">
    <source>
        <dbReference type="EMBL" id="CEA00755.1"/>
    </source>
</evidence>
<dbReference type="InterPro" id="IPR010766">
    <property type="entry name" value="DRTGG"/>
</dbReference>
<feature type="domain" description="CBS" evidence="2">
    <location>
        <begin position="242"/>
        <end position="306"/>
    </location>
</feature>
<dbReference type="Pfam" id="PF07085">
    <property type="entry name" value="DRTGG"/>
    <property type="match status" value="1"/>
</dbReference>